<sequence length="54" mass="5762">MIVSSGSRGLCRETSVAAANSAEPHVRLAACAKLAHDAGVKNRQRHGFNKARME</sequence>
<dbReference type="RefSeq" id="WP_165503882.1">
    <property type="nucleotide sequence ID" value="NZ_JAILYH010000001.1"/>
</dbReference>
<evidence type="ECO:0000313" key="2">
    <source>
        <dbReference type="Proteomes" id="UP001269402"/>
    </source>
</evidence>
<dbReference type="Proteomes" id="UP001269402">
    <property type="component" value="Unassembled WGS sequence"/>
</dbReference>
<gene>
    <name evidence="1" type="ORF">RJJ37_27200</name>
</gene>
<dbReference type="AlphaFoldDB" id="A0AAW8P9T2"/>
<reference evidence="2" key="1">
    <citation type="submission" date="2023-07" db="EMBL/GenBank/DDBJ databases">
        <title>Genomic characterization of faba bean (Vicia faba) microsymbionts in Mexican soils.</title>
        <authorList>
            <person name="Rivera Orduna F.N."/>
            <person name="Guevara-Luna J."/>
            <person name="Yan J."/>
            <person name="Arroyo-Herrera I."/>
            <person name="Li Y."/>
            <person name="Vasquez-Murrieta M.S."/>
            <person name="Wang E.T."/>
        </authorList>
    </citation>
    <scope>NUCLEOTIDE SEQUENCE [LARGE SCALE GENOMIC DNA]</scope>
    <source>
        <strain evidence="2">CH6</strain>
    </source>
</reference>
<protein>
    <recommendedName>
        <fullName evidence="3">Transposase</fullName>
    </recommendedName>
</protein>
<evidence type="ECO:0008006" key="3">
    <source>
        <dbReference type="Google" id="ProtNLM"/>
    </source>
</evidence>
<accession>A0AAW8P9T2</accession>
<comment type="caution">
    <text evidence="1">The sequence shown here is derived from an EMBL/GenBank/DDBJ whole genome shotgun (WGS) entry which is preliminary data.</text>
</comment>
<keyword evidence="2" id="KW-1185">Reference proteome</keyword>
<dbReference type="EMBL" id="JAVLSH010000015">
    <property type="protein sequence ID" value="MDR9763270.1"/>
    <property type="molecule type" value="Genomic_DNA"/>
</dbReference>
<organism evidence="1 2">
    <name type="scientific">Rhizobium redzepovicii</name>
    <dbReference type="NCBI Taxonomy" id="2867518"/>
    <lineage>
        <taxon>Bacteria</taxon>
        <taxon>Pseudomonadati</taxon>
        <taxon>Pseudomonadota</taxon>
        <taxon>Alphaproteobacteria</taxon>
        <taxon>Hyphomicrobiales</taxon>
        <taxon>Rhizobiaceae</taxon>
        <taxon>Rhizobium/Agrobacterium group</taxon>
        <taxon>Rhizobium</taxon>
    </lineage>
</organism>
<name>A0AAW8P9T2_9HYPH</name>
<evidence type="ECO:0000313" key="1">
    <source>
        <dbReference type="EMBL" id="MDR9763270.1"/>
    </source>
</evidence>
<proteinExistence type="predicted"/>